<reference evidence="2" key="2">
    <citation type="submission" date="2016-05" db="EMBL/GenBank/DDBJ databases">
        <title>Comparative analysis highlights variable genome content of wheat rusts and divergence of the mating loci.</title>
        <authorList>
            <person name="Cuomo C.A."/>
            <person name="Bakkeren G."/>
            <person name="Szabo L."/>
            <person name="Khalil H."/>
            <person name="Joly D."/>
            <person name="Goldberg J."/>
            <person name="Young S."/>
            <person name="Zeng Q."/>
            <person name="Fellers J."/>
        </authorList>
    </citation>
    <scope>NUCLEOTIDE SEQUENCE [LARGE SCALE GENOMIC DNA]</scope>
    <source>
        <strain evidence="2">1-1 BBBD Race 1</strain>
    </source>
</reference>
<gene>
    <name evidence="2" type="ORF">PTTG_25855</name>
</gene>
<organism evidence="2">
    <name type="scientific">Puccinia triticina (isolate 1-1 / race 1 (BBBD))</name>
    <name type="common">Brown leaf rust fungus</name>
    <dbReference type="NCBI Taxonomy" id="630390"/>
    <lineage>
        <taxon>Eukaryota</taxon>
        <taxon>Fungi</taxon>
        <taxon>Dikarya</taxon>
        <taxon>Basidiomycota</taxon>
        <taxon>Pucciniomycotina</taxon>
        <taxon>Pucciniomycetes</taxon>
        <taxon>Pucciniales</taxon>
        <taxon>Pucciniaceae</taxon>
        <taxon>Puccinia</taxon>
    </lineage>
</organism>
<feature type="region of interest" description="Disordered" evidence="1">
    <location>
        <begin position="1"/>
        <end position="55"/>
    </location>
</feature>
<dbReference type="VEuPathDB" id="FungiDB:PTTG_25855"/>
<proteinExistence type="predicted"/>
<accession>A0A180GZS1</accession>
<dbReference type="EnsemblFungi" id="PTTG_25855-t43_1">
    <property type="protein sequence ID" value="PTTG_25855-t43_1-p1"/>
    <property type="gene ID" value="PTTG_25855"/>
</dbReference>
<evidence type="ECO:0000313" key="3">
    <source>
        <dbReference type="EnsemblFungi" id="PTTG_25855-t43_1-p1"/>
    </source>
</evidence>
<evidence type="ECO:0000256" key="1">
    <source>
        <dbReference type="SAM" id="MobiDB-lite"/>
    </source>
</evidence>
<protein>
    <submittedName>
        <fullName evidence="2 3">Uncharacterized protein</fullName>
    </submittedName>
</protein>
<dbReference type="Proteomes" id="UP000005240">
    <property type="component" value="Unassembled WGS sequence"/>
</dbReference>
<evidence type="ECO:0000313" key="4">
    <source>
        <dbReference type="Proteomes" id="UP000005240"/>
    </source>
</evidence>
<reference evidence="3" key="4">
    <citation type="submission" date="2025-05" db="UniProtKB">
        <authorList>
            <consortium name="EnsemblFungi"/>
        </authorList>
    </citation>
    <scope>IDENTIFICATION</scope>
    <source>
        <strain evidence="3">isolate 1-1 / race 1 (BBBD)</strain>
    </source>
</reference>
<dbReference type="AlphaFoldDB" id="A0A180GZS1"/>
<name>A0A180GZS1_PUCT1</name>
<reference evidence="2" key="1">
    <citation type="submission" date="2009-11" db="EMBL/GenBank/DDBJ databases">
        <authorList>
            <consortium name="The Broad Institute Genome Sequencing Platform"/>
            <person name="Ward D."/>
            <person name="Feldgarden M."/>
            <person name="Earl A."/>
            <person name="Young S.K."/>
            <person name="Zeng Q."/>
            <person name="Koehrsen M."/>
            <person name="Alvarado L."/>
            <person name="Berlin A."/>
            <person name="Bochicchio J."/>
            <person name="Borenstein D."/>
            <person name="Chapman S.B."/>
            <person name="Chen Z."/>
            <person name="Engels R."/>
            <person name="Freedman E."/>
            <person name="Gellesch M."/>
            <person name="Goldberg J."/>
            <person name="Griggs A."/>
            <person name="Gujja S."/>
            <person name="Heilman E."/>
            <person name="Heiman D."/>
            <person name="Hepburn T."/>
            <person name="Howarth C."/>
            <person name="Jen D."/>
            <person name="Larson L."/>
            <person name="Lewis B."/>
            <person name="Mehta T."/>
            <person name="Park D."/>
            <person name="Pearson M."/>
            <person name="Roberts A."/>
            <person name="Saif S."/>
            <person name="Shea T."/>
            <person name="Shenoy N."/>
            <person name="Sisk P."/>
            <person name="Stolte C."/>
            <person name="Sykes S."/>
            <person name="Thomson T."/>
            <person name="Walk T."/>
            <person name="White J."/>
            <person name="Yandava C."/>
            <person name="Izard J."/>
            <person name="Baranova O.V."/>
            <person name="Blanton J.M."/>
            <person name="Tanner A.C."/>
            <person name="Dewhirst F.E."/>
            <person name="Haas B."/>
            <person name="Nusbaum C."/>
            <person name="Birren B."/>
        </authorList>
    </citation>
    <scope>NUCLEOTIDE SEQUENCE [LARGE SCALE GENOMIC DNA]</scope>
    <source>
        <strain evidence="2">1-1 BBBD Race 1</strain>
    </source>
</reference>
<dbReference type="EMBL" id="ADAS02000010">
    <property type="protein sequence ID" value="OAV97869.1"/>
    <property type="molecule type" value="Genomic_DNA"/>
</dbReference>
<keyword evidence="4" id="KW-1185">Reference proteome</keyword>
<evidence type="ECO:0000313" key="2">
    <source>
        <dbReference type="EMBL" id="OAV97869.1"/>
    </source>
</evidence>
<sequence length="55" mass="6072">MPQKDIGEASENTSPGEQPRPHKVRSRLGTSSGTRPKQIPAVSYRRGLISRTRKA</sequence>
<reference evidence="3 4" key="3">
    <citation type="journal article" date="2017" name="G3 (Bethesda)">
        <title>Comparative analysis highlights variable genome content of wheat rusts and divergence of the mating loci.</title>
        <authorList>
            <person name="Cuomo C.A."/>
            <person name="Bakkeren G."/>
            <person name="Khalil H.B."/>
            <person name="Panwar V."/>
            <person name="Joly D."/>
            <person name="Linning R."/>
            <person name="Sakthikumar S."/>
            <person name="Song X."/>
            <person name="Adiconis X."/>
            <person name="Fan L."/>
            <person name="Goldberg J.M."/>
            <person name="Levin J.Z."/>
            <person name="Young S."/>
            <person name="Zeng Q."/>
            <person name="Anikster Y."/>
            <person name="Bruce M."/>
            <person name="Wang M."/>
            <person name="Yin C."/>
            <person name="McCallum B."/>
            <person name="Szabo L.J."/>
            <person name="Hulbert S."/>
            <person name="Chen X."/>
            <person name="Fellers J.P."/>
        </authorList>
    </citation>
    <scope>NUCLEOTIDE SEQUENCE</scope>
    <source>
        <strain evidence="3">isolate 1-1 / race 1 (BBBD)</strain>
        <strain evidence="4">Isolate 1-1 / race 1 (BBBD)</strain>
    </source>
</reference>